<evidence type="ECO:0000256" key="8">
    <source>
        <dbReference type="ARBA" id="ARBA00023136"/>
    </source>
</evidence>
<evidence type="ECO:0000256" key="4">
    <source>
        <dbReference type="ARBA" id="ARBA00022692"/>
    </source>
</evidence>
<dbReference type="InterPro" id="IPR031846">
    <property type="entry name" value="Hvcn1"/>
</dbReference>
<dbReference type="GO" id="GO:0030171">
    <property type="term" value="F:voltage-gated proton channel activity"/>
    <property type="evidence" value="ECO:0007669"/>
    <property type="project" value="InterPro"/>
</dbReference>
<dbReference type="PANTHER" id="PTHR46480:SF1">
    <property type="entry name" value="VOLTAGE-GATED HYDROGEN CHANNEL 1"/>
    <property type="match status" value="1"/>
</dbReference>
<keyword evidence="11" id="KW-1185">Reference proteome</keyword>
<reference evidence="10 11" key="1">
    <citation type="journal article" date="2018" name="Biotechnol. Adv.">
        <title>Improved genomic resources and new bioinformatic workflow for the carcinogenic parasite Clonorchis sinensis: Biotechnological implications.</title>
        <authorList>
            <person name="Wang D."/>
            <person name="Korhonen P.K."/>
            <person name="Gasser R.B."/>
            <person name="Young N.D."/>
        </authorList>
    </citation>
    <scope>NUCLEOTIDE SEQUENCE [LARGE SCALE GENOMIC DNA]</scope>
    <source>
        <strain evidence="10">Cs-k2</strain>
    </source>
</reference>
<reference evidence="10 11" key="2">
    <citation type="journal article" date="2021" name="Genomics">
        <title>High-quality reference genome for Clonorchis sinensis.</title>
        <authorList>
            <person name="Young N.D."/>
            <person name="Stroehlein A.J."/>
            <person name="Kinkar L."/>
            <person name="Wang T."/>
            <person name="Sohn W.M."/>
            <person name="Chang B.C.H."/>
            <person name="Kaur P."/>
            <person name="Weisz D."/>
            <person name="Dudchenko O."/>
            <person name="Aiden E.L."/>
            <person name="Korhonen P.K."/>
            <person name="Gasser R.B."/>
        </authorList>
    </citation>
    <scope>NUCLEOTIDE SEQUENCE [LARGE SCALE GENOMIC DNA]</scope>
    <source>
        <strain evidence="10">Cs-k2</strain>
    </source>
</reference>
<dbReference type="InParanoid" id="A0A419QEG6"/>
<evidence type="ECO:0000313" key="10">
    <source>
        <dbReference type="EMBL" id="KAG5445466.1"/>
    </source>
</evidence>
<dbReference type="EMBL" id="NIRI02000056">
    <property type="protein sequence ID" value="KAG5445466.1"/>
    <property type="molecule type" value="Genomic_DNA"/>
</dbReference>
<keyword evidence="2" id="KW-0813">Transport</keyword>
<keyword evidence="6" id="KW-1133">Transmembrane helix</keyword>
<keyword evidence="8" id="KW-0472">Membrane</keyword>
<keyword evidence="3" id="KW-1003">Cell membrane</keyword>
<dbReference type="PANTHER" id="PTHR46480">
    <property type="entry name" value="F20B24.22"/>
    <property type="match status" value="1"/>
</dbReference>
<dbReference type="GO" id="GO:0034702">
    <property type="term" value="C:monoatomic ion channel complex"/>
    <property type="evidence" value="ECO:0007669"/>
    <property type="project" value="UniProtKB-KW"/>
</dbReference>
<evidence type="ECO:0000256" key="5">
    <source>
        <dbReference type="ARBA" id="ARBA00022882"/>
    </source>
</evidence>
<dbReference type="Proteomes" id="UP000286415">
    <property type="component" value="Unassembled WGS sequence"/>
</dbReference>
<dbReference type="InterPro" id="IPR027359">
    <property type="entry name" value="Volt_channel_dom_sf"/>
</dbReference>
<accession>A0A419QEG6</accession>
<dbReference type="Gene3D" id="1.20.120.350">
    <property type="entry name" value="Voltage-gated potassium channels. Chain C"/>
    <property type="match status" value="1"/>
</dbReference>
<evidence type="ECO:0000256" key="6">
    <source>
        <dbReference type="ARBA" id="ARBA00022989"/>
    </source>
</evidence>
<evidence type="ECO:0000256" key="9">
    <source>
        <dbReference type="ARBA" id="ARBA00023303"/>
    </source>
</evidence>
<evidence type="ECO:0000256" key="2">
    <source>
        <dbReference type="ARBA" id="ARBA00022448"/>
    </source>
</evidence>
<dbReference type="STRING" id="79923.A0A419QEG6"/>
<keyword evidence="4" id="KW-0812">Transmembrane</keyword>
<keyword evidence="9" id="KW-0407">Ion channel</keyword>
<comment type="caution">
    <text evidence="10">The sequence shown here is derived from an EMBL/GenBank/DDBJ whole genome shotgun (WGS) entry which is preliminary data.</text>
</comment>
<evidence type="ECO:0000256" key="3">
    <source>
        <dbReference type="ARBA" id="ARBA00022475"/>
    </source>
</evidence>
<evidence type="ECO:0000313" key="11">
    <source>
        <dbReference type="Proteomes" id="UP000286415"/>
    </source>
</evidence>
<keyword evidence="5" id="KW-0851">Voltage-gated channel</keyword>
<evidence type="ECO:0000256" key="7">
    <source>
        <dbReference type="ARBA" id="ARBA00023065"/>
    </source>
</evidence>
<evidence type="ECO:0000256" key="1">
    <source>
        <dbReference type="ARBA" id="ARBA00004651"/>
    </source>
</evidence>
<keyword evidence="7" id="KW-0406">Ion transport</keyword>
<proteinExistence type="predicted"/>
<dbReference type="AlphaFoldDB" id="A0A419QEG6"/>
<protein>
    <submittedName>
        <fullName evidence="10">Voltage-gated hydrogen channel 1</fullName>
    </submittedName>
</protein>
<comment type="subcellular location">
    <subcellularLocation>
        <location evidence="1">Cell membrane</location>
        <topology evidence="1">Multi-pass membrane protein</topology>
    </subcellularLocation>
</comment>
<dbReference type="OrthoDB" id="427456at2759"/>
<dbReference type="GO" id="GO:0005886">
    <property type="term" value="C:plasma membrane"/>
    <property type="evidence" value="ECO:0007669"/>
    <property type="project" value="UniProtKB-SubCell"/>
</dbReference>
<gene>
    <name evidence="10" type="ORF">CSKR_103721</name>
</gene>
<organism evidence="10 11">
    <name type="scientific">Clonorchis sinensis</name>
    <name type="common">Chinese liver fluke</name>
    <dbReference type="NCBI Taxonomy" id="79923"/>
    <lineage>
        <taxon>Eukaryota</taxon>
        <taxon>Metazoa</taxon>
        <taxon>Spiralia</taxon>
        <taxon>Lophotrochozoa</taxon>
        <taxon>Platyhelminthes</taxon>
        <taxon>Trematoda</taxon>
        <taxon>Digenea</taxon>
        <taxon>Opisthorchiida</taxon>
        <taxon>Opisthorchiata</taxon>
        <taxon>Opisthorchiidae</taxon>
        <taxon>Clonorchis</taxon>
    </lineage>
</organism>
<name>A0A419QEG6_CLOSI</name>
<sequence>MSVRVYESTEGQEDDTEANVCKLQLVQYEESIAKGFCSGCKISLARLFSSKVFHLTIVILCCLDGLLVICVLLLEIEALKLKSSSELRPKLVNVQFAIECCSLAIVFLFVVEIPFKLWIFGCRMFFHNWLEIIDALVCLVSFAADSYSIIHHTLHHYTNTDRPQSHMQTSQSNATRGLTEHFPVEESAASNTIVDAAALLILFRLWRVVRIINAIVISVTTGQEQSSKVLRASLKTSQDRVAKLEQILRENFISFPERLDTN</sequence>